<dbReference type="RefSeq" id="WP_095343382.1">
    <property type="nucleotide sequence ID" value="NZ_CAUTCD010000038.1"/>
</dbReference>
<evidence type="ECO:0000313" key="1">
    <source>
        <dbReference type="EMBL" id="PAK85888.1"/>
    </source>
</evidence>
<gene>
    <name evidence="1" type="ORF">B8W87_04840</name>
</gene>
<protein>
    <recommendedName>
        <fullName evidence="3">DUF3037 domain-containing protein</fullName>
    </recommendedName>
</protein>
<dbReference type="AlphaFoldDB" id="A0AAE5NIN2"/>
<accession>A0AAE5NIN2</accession>
<dbReference type="Proteomes" id="UP000216195">
    <property type="component" value="Unassembled WGS sequence"/>
</dbReference>
<evidence type="ECO:0008006" key="3">
    <source>
        <dbReference type="Google" id="ProtNLM"/>
    </source>
</evidence>
<organism evidence="1 2">
    <name type="scientific">Rothia dentocariosa</name>
    <dbReference type="NCBI Taxonomy" id="2047"/>
    <lineage>
        <taxon>Bacteria</taxon>
        <taxon>Bacillati</taxon>
        <taxon>Actinomycetota</taxon>
        <taxon>Actinomycetes</taxon>
        <taxon>Micrococcales</taxon>
        <taxon>Micrococcaceae</taxon>
        <taxon>Rothia</taxon>
    </lineage>
</organism>
<sequence>MLYRYWTVRYVPDAVRPDTVGVGVIVADEQNTDSASRFVTKVSDIPNIGGPRKEFLASLNGLKEDLKLRSATQSDLDPTSTVSGFVERARRQGHGILQIDPARPAAGISAQAIADELYRRIIDRSHEARAQNLTRVRGIVREEYENSVIIDQYLQKKPKIDILGDSATVDLAVLGENYTELSSAFSFLATPSAEFRNRLKAFIADMNEVREGNVSVLQGADKKMLHLSEDTPVIGYFEEPQGKEQGRLFESMLKRWDQIGVKPLSVDQAHEHVLDVERKLQKV</sequence>
<reference evidence="1 2" key="1">
    <citation type="submission" date="2017-04" db="EMBL/GenBank/DDBJ databases">
        <title>Kefir bacterial isolates.</title>
        <authorList>
            <person name="Kim Y."/>
            <person name="Blasche S."/>
            <person name="Patil K.R."/>
        </authorList>
    </citation>
    <scope>NUCLEOTIDE SEQUENCE [LARGE SCALE GENOMIC DNA]</scope>
    <source>
        <strain evidence="1 2">OG2-1</strain>
    </source>
</reference>
<name>A0AAE5NIN2_9MICC</name>
<evidence type="ECO:0000313" key="2">
    <source>
        <dbReference type="Proteomes" id="UP000216195"/>
    </source>
</evidence>
<dbReference type="EMBL" id="NCWU01000004">
    <property type="protein sequence ID" value="PAK85888.1"/>
    <property type="molecule type" value="Genomic_DNA"/>
</dbReference>
<proteinExistence type="predicted"/>
<comment type="caution">
    <text evidence="1">The sequence shown here is derived from an EMBL/GenBank/DDBJ whole genome shotgun (WGS) entry which is preliminary data.</text>
</comment>